<dbReference type="PANTHER" id="PTHR36832:SF1">
    <property type="entry name" value="SLR1174 PROTEIN"/>
    <property type="match status" value="1"/>
</dbReference>
<dbReference type="InterPro" id="IPR010390">
    <property type="entry name" value="ABC-2_transporter-like"/>
</dbReference>
<proteinExistence type="predicted"/>
<dbReference type="AlphaFoldDB" id="A0A853A134"/>
<dbReference type="EMBL" id="JACBZD010000001">
    <property type="protein sequence ID" value="NYI04212.1"/>
    <property type="molecule type" value="Genomic_DNA"/>
</dbReference>
<evidence type="ECO:0000313" key="3">
    <source>
        <dbReference type="Proteomes" id="UP000567795"/>
    </source>
</evidence>
<keyword evidence="1" id="KW-1133">Transmembrane helix</keyword>
<dbReference type="RefSeq" id="WP_179813146.1">
    <property type="nucleotide sequence ID" value="NZ_JACBZD010000001.1"/>
</dbReference>
<organism evidence="2 3">
    <name type="scientific">Allostreptomyces psammosilenae</name>
    <dbReference type="NCBI Taxonomy" id="1892865"/>
    <lineage>
        <taxon>Bacteria</taxon>
        <taxon>Bacillati</taxon>
        <taxon>Actinomycetota</taxon>
        <taxon>Actinomycetes</taxon>
        <taxon>Kitasatosporales</taxon>
        <taxon>Streptomycetaceae</taxon>
        <taxon>Allostreptomyces</taxon>
    </lineage>
</organism>
<evidence type="ECO:0000313" key="2">
    <source>
        <dbReference type="EMBL" id="NYI04212.1"/>
    </source>
</evidence>
<feature type="transmembrane region" description="Helical" evidence="1">
    <location>
        <begin position="208"/>
        <end position="235"/>
    </location>
</feature>
<evidence type="ECO:0000256" key="1">
    <source>
        <dbReference type="SAM" id="Phobius"/>
    </source>
</evidence>
<comment type="caution">
    <text evidence="2">The sequence shown here is derived from an EMBL/GenBank/DDBJ whole genome shotgun (WGS) entry which is preliminary data.</text>
</comment>
<feature type="transmembrane region" description="Helical" evidence="1">
    <location>
        <begin position="130"/>
        <end position="160"/>
    </location>
</feature>
<keyword evidence="3" id="KW-1185">Reference proteome</keyword>
<feature type="transmembrane region" description="Helical" evidence="1">
    <location>
        <begin position="255"/>
        <end position="277"/>
    </location>
</feature>
<feature type="transmembrane region" description="Helical" evidence="1">
    <location>
        <begin position="84"/>
        <end position="102"/>
    </location>
</feature>
<sequence>MSPGHRPAAPPATPPAGRPNPWRAVRRYLPFATSGLQTLLRYRSILLINGITAAASAAVQIFLWRAVYADAPGGGPGGFDRDGITTYLLLAQVLHLLHANRVDDEVSSEIYRGDIAVALTRPVSYPVVRFFAAVPVVLVNAALVAVPVLALFTVVLPIHLPTPADAALFAVATTVSAVIAYAINLLVGMSGFVTTNTWGVRLVKESVVAFFAGRLVPIALMPGGLAAVASALPFAGMVDTPLRLALGRYSGAGEAAALIGRQLLWAAVLLAVCALAWRAAVRRLEVLGG</sequence>
<accession>A0A853A134</accession>
<dbReference type="PANTHER" id="PTHR36832">
    <property type="entry name" value="SLR1174 PROTEIN-RELATED"/>
    <property type="match status" value="1"/>
</dbReference>
<dbReference type="Pfam" id="PF06182">
    <property type="entry name" value="ABC2_membrane_6"/>
    <property type="match status" value="1"/>
</dbReference>
<keyword evidence="1" id="KW-0812">Transmembrane</keyword>
<protein>
    <submittedName>
        <fullName evidence="2">ABC-2 type transport system permease protein</fullName>
    </submittedName>
</protein>
<name>A0A853A134_9ACTN</name>
<keyword evidence="1" id="KW-0472">Membrane</keyword>
<feature type="transmembrane region" description="Helical" evidence="1">
    <location>
        <begin position="166"/>
        <end position="187"/>
    </location>
</feature>
<gene>
    <name evidence="2" type="ORF">FHU37_001155</name>
</gene>
<reference evidence="2 3" key="1">
    <citation type="submission" date="2020-07" db="EMBL/GenBank/DDBJ databases">
        <title>Sequencing the genomes of 1000 actinobacteria strains.</title>
        <authorList>
            <person name="Klenk H.-P."/>
        </authorList>
    </citation>
    <scope>NUCLEOTIDE SEQUENCE [LARGE SCALE GENOMIC DNA]</scope>
    <source>
        <strain evidence="2 3">DSM 42178</strain>
    </source>
</reference>
<feature type="transmembrane region" description="Helical" evidence="1">
    <location>
        <begin position="45"/>
        <end position="64"/>
    </location>
</feature>
<dbReference type="Proteomes" id="UP000567795">
    <property type="component" value="Unassembled WGS sequence"/>
</dbReference>